<feature type="non-terminal residue" evidence="3">
    <location>
        <position position="1"/>
    </location>
</feature>
<gene>
    <name evidence="3" type="ORF">U9M48_011189</name>
</gene>
<feature type="region of interest" description="Disordered" evidence="1">
    <location>
        <begin position="18"/>
        <end position="59"/>
    </location>
</feature>
<dbReference type="InterPro" id="IPR000953">
    <property type="entry name" value="Chromo/chromo_shadow_dom"/>
</dbReference>
<organism evidence="3 4">
    <name type="scientific">Paspalum notatum var. saurae</name>
    <dbReference type="NCBI Taxonomy" id="547442"/>
    <lineage>
        <taxon>Eukaryota</taxon>
        <taxon>Viridiplantae</taxon>
        <taxon>Streptophyta</taxon>
        <taxon>Embryophyta</taxon>
        <taxon>Tracheophyta</taxon>
        <taxon>Spermatophyta</taxon>
        <taxon>Magnoliopsida</taxon>
        <taxon>Liliopsida</taxon>
        <taxon>Poales</taxon>
        <taxon>Poaceae</taxon>
        <taxon>PACMAD clade</taxon>
        <taxon>Panicoideae</taxon>
        <taxon>Andropogonodae</taxon>
        <taxon>Paspaleae</taxon>
        <taxon>Paspalinae</taxon>
        <taxon>Paspalum</taxon>
    </lineage>
</organism>
<dbReference type="InterPro" id="IPR056924">
    <property type="entry name" value="SH3_Tf2-1"/>
</dbReference>
<evidence type="ECO:0000259" key="2">
    <source>
        <dbReference type="PROSITE" id="PS50013"/>
    </source>
</evidence>
<protein>
    <recommendedName>
        <fullName evidence="2">Chromo domain-containing protein</fullName>
    </recommendedName>
</protein>
<sequence>IAFRCTHVHSHGIHIDHVNEEQTQEQPLVEEPEDPEPYPQQEDLQQAADSAPDDTNPSEEGMEFLFRARVGGGASLSSGVTGVMSWHEGDIGGRDVYLARIKSAVPPQTPLNWSEPGGRVTFGPDLVMQAEEQVKFIHDNLKRAQSRQKSYSDKRRRPLVFEKDDHVSPMKGVHWFGVKGKLAPRYVGPFKITEQCGPVAYRLELPPHLATIQPDLTYEEKPIKILDQKQRSTRRRTINFYKVQWSNHSEEEATWEQEEFLQT</sequence>
<accession>A0AAQ3WH35</accession>
<dbReference type="PROSITE" id="PS50013">
    <property type="entry name" value="CHROMO_2"/>
    <property type="match status" value="1"/>
</dbReference>
<feature type="non-terminal residue" evidence="3">
    <location>
        <position position="263"/>
    </location>
</feature>
<evidence type="ECO:0000313" key="4">
    <source>
        <dbReference type="Proteomes" id="UP001341281"/>
    </source>
</evidence>
<proteinExistence type="predicted"/>
<dbReference type="EMBL" id="CP144746">
    <property type="protein sequence ID" value="WVZ61287.1"/>
    <property type="molecule type" value="Genomic_DNA"/>
</dbReference>
<dbReference type="PANTHER" id="PTHR46148">
    <property type="entry name" value="CHROMO DOMAIN-CONTAINING PROTEIN"/>
    <property type="match status" value="1"/>
</dbReference>
<dbReference type="AlphaFoldDB" id="A0AAQ3WH35"/>
<dbReference type="PANTHER" id="PTHR46148:SF57">
    <property type="entry name" value="OS12G0499874 PROTEIN"/>
    <property type="match status" value="1"/>
</dbReference>
<dbReference type="Pfam" id="PF24626">
    <property type="entry name" value="SH3_Tf2-1"/>
    <property type="match status" value="1"/>
</dbReference>
<evidence type="ECO:0000313" key="3">
    <source>
        <dbReference type="EMBL" id="WVZ61287.1"/>
    </source>
</evidence>
<evidence type="ECO:0000256" key="1">
    <source>
        <dbReference type="SAM" id="MobiDB-lite"/>
    </source>
</evidence>
<reference evidence="3 4" key="1">
    <citation type="submission" date="2024-02" db="EMBL/GenBank/DDBJ databases">
        <title>High-quality chromosome-scale genome assembly of Pensacola bahiagrass (Paspalum notatum Flugge var. saurae).</title>
        <authorList>
            <person name="Vega J.M."/>
            <person name="Podio M."/>
            <person name="Orjuela J."/>
            <person name="Siena L.A."/>
            <person name="Pessino S.C."/>
            <person name="Combes M.C."/>
            <person name="Mariac C."/>
            <person name="Albertini E."/>
            <person name="Pupilli F."/>
            <person name="Ortiz J.P.A."/>
            <person name="Leblanc O."/>
        </authorList>
    </citation>
    <scope>NUCLEOTIDE SEQUENCE [LARGE SCALE GENOMIC DNA]</scope>
    <source>
        <strain evidence="3">R1</strain>
        <tissue evidence="3">Leaf</tissue>
    </source>
</reference>
<feature type="domain" description="Chromo" evidence="2">
    <location>
        <begin position="220"/>
        <end position="263"/>
    </location>
</feature>
<dbReference type="InterPro" id="IPR016197">
    <property type="entry name" value="Chromo-like_dom_sf"/>
</dbReference>
<dbReference type="Proteomes" id="UP001341281">
    <property type="component" value="Chromosome 02"/>
</dbReference>
<name>A0AAQ3WH35_PASNO</name>
<dbReference type="SUPFAM" id="SSF54160">
    <property type="entry name" value="Chromo domain-like"/>
    <property type="match status" value="1"/>
</dbReference>
<keyword evidence="4" id="KW-1185">Reference proteome</keyword>
<dbReference type="Gene3D" id="2.40.50.40">
    <property type="match status" value="1"/>
</dbReference>